<keyword evidence="2" id="KW-0472">Membrane</keyword>
<name>A0A835WGR0_9CHLO</name>
<feature type="region of interest" description="Disordered" evidence="1">
    <location>
        <begin position="327"/>
        <end position="359"/>
    </location>
</feature>
<feature type="compositionally biased region" description="Low complexity" evidence="1">
    <location>
        <begin position="404"/>
        <end position="417"/>
    </location>
</feature>
<comment type="caution">
    <text evidence="3">The sequence shown here is derived from an EMBL/GenBank/DDBJ whole genome shotgun (WGS) entry which is preliminary data.</text>
</comment>
<dbReference type="Proteomes" id="UP000613740">
    <property type="component" value="Unassembled WGS sequence"/>
</dbReference>
<evidence type="ECO:0000256" key="2">
    <source>
        <dbReference type="SAM" id="Phobius"/>
    </source>
</evidence>
<dbReference type="OrthoDB" id="536576at2759"/>
<dbReference type="EMBL" id="JAEHOD010000024">
    <property type="protein sequence ID" value="KAG2447018.1"/>
    <property type="molecule type" value="Genomic_DNA"/>
</dbReference>
<reference evidence="3" key="1">
    <citation type="journal article" date="2020" name="bioRxiv">
        <title>Comparative genomics of Chlamydomonas.</title>
        <authorList>
            <person name="Craig R.J."/>
            <person name="Hasan A.R."/>
            <person name="Ness R.W."/>
            <person name="Keightley P.D."/>
        </authorList>
    </citation>
    <scope>NUCLEOTIDE SEQUENCE</scope>
    <source>
        <strain evidence="3">CCAP 11/173</strain>
    </source>
</reference>
<evidence type="ECO:0000313" key="3">
    <source>
        <dbReference type="EMBL" id="KAG2447018.1"/>
    </source>
</evidence>
<dbReference type="PANTHER" id="PTHR36970">
    <property type="entry name" value="UNNAMED PRODUCT"/>
    <property type="match status" value="1"/>
</dbReference>
<accession>A0A835WGR0</accession>
<feature type="transmembrane region" description="Helical" evidence="2">
    <location>
        <begin position="37"/>
        <end position="61"/>
    </location>
</feature>
<dbReference type="AlphaFoldDB" id="A0A835WGR0"/>
<dbReference type="PANTHER" id="PTHR36970:SF1">
    <property type="entry name" value="BESTROPHIN HOMOLOG"/>
    <property type="match status" value="1"/>
</dbReference>
<evidence type="ECO:0000313" key="4">
    <source>
        <dbReference type="Proteomes" id="UP000613740"/>
    </source>
</evidence>
<protein>
    <submittedName>
        <fullName evidence="3">Uncharacterized protein</fullName>
    </submittedName>
</protein>
<feature type="region of interest" description="Disordered" evidence="1">
    <location>
        <begin position="396"/>
        <end position="440"/>
    </location>
</feature>
<sequence>MAKGTIVVSLRSKGLPSFNKSLIFDVRYQAVQFATELLDVFLASFVSFACLSWTSWISVSVNIITIAATLNINDDQAAMDIPFIFFIYIVLPILILFTIVFGRRESALRSLAELKAAVVSLLLHRPQGVTVTQREASDDLQRRIVAFMDDLRQYLQHRRPYARHFYLPYRTSNPSPQDELLKISRELGLLLRKVQRGVRDLHLTAERMRECGFSEGQVSVVVAKVESMHRAMERLSNIKEMRTPVVMRAIIRWFVVVLLPVAFGPFWNAMRRLTGNAAYAGIFGVLTHIALMASVDTVVAMEDPFDDTALDAISLYEMLDQVGAMTNPPTDSDGYDASGPGDSGADGTGGGSGSGAVGAAASNGDPHVAMYMSGNGVGAGGPGTIGVPADMPAGGAGAGGGVGASASMSTSGMTSSMGAGGGGGSGTAPGMSISERSGLAQVQQAAGNGAFAIPGAGNNLVGGMGVMPIPAMRGSVTSDTAVGPPSALDGGAGGGGRGGNPNLPSVTSPAPLFELGAPVRAPPPMPPMPALAGDNMYLPAGGGGGGAAGGGGGEGL</sequence>
<feature type="transmembrane region" description="Helical" evidence="2">
    <location>
        <begin position="249"/>
        <end position="270"/>
    </location>
</feature>
<evidence type="ECO:0000256" key="1">
    <source>
        <dbReference type="SAM" id="MobiDB-lite"/>
    </source>
</evidence>
<feature type="transmembrane region" description="Helical" evidence="2">
    <location>
        <begin position="81"/>
        <end position="101"/>
    </location>
</feature>
<keyword evidence="2" id="KW-1133">Transmembrane helix</keyword>
<feature type="compositionally biased region" description="Low complexity" evidence="1">
    <location>
        <begin position="331"/>
        <end position="340"/>
    </location>
</feature>
<feature type="compositionally biased region" description="Gly residues" evidence="1">
    <location>
        <begin position="490"/>
        <end position="499"/>
    </location>
</feature>
<feature type="compositionally biased region" description="Gly residues" evidence="1">
    <location>
        <begin position="341"/>
        <end position="356"/>
    </location>
</feature>
<feature type="region of interest" description="Disordered" evidence="1">
    <location>
        <begin position="477"/>
        <end position="510"/>
    </location>
</feature>
<keyword evidence="4" id="KW-1185">Reference proteome</keyword>
<organism evidence="3 4">
    <name type="scientific">Chlamydomonas schloesseri</name>
    <dbReference type="NCBI Taxonomy" id="2026947"/>
    <lineage>
        <taxon>Eukaryota</taxon>
        <taxon>Viridiplantae</taxon>
        <taxon>Chlorophyta</taxon>
        <taxon>core chlorophytes</taxon>
        <taxon>Chlorophyceae</taxon>
        <taxon>CS clade</taxon>
        <taxon>Chlamydomonadales</taxon>
        <taxon>Chlamydomonadaceae</taxon>
        <taxon>Chlamydomonas</taxon>
    </lineage>
</organism>
<feature type="transmembrane region" description="Helical" evidence="2">
    <location>
        <begin position="276"/>
        <end position="295"/>
    </location>
</feature>
<feature type="compositionally biased region" description="Gly residues" evidence="1">
    <location>
        <begin position="418"/>
        <end position="427"/>
    </location>
</feature>
<proteinExistence type="predicted"/>
<gene>
    <name evidence="3" type="ORF">HYH02_008171</name>
</gene>
<keyword evidence="2" id="KW-0812">Transmembrane</keyword>